<dbReference type="EMBL" id="CP042914">
    <property type="protein sequence ID" value="QEG43440.1"/>
    <property type="molecule type" value="Genomic_DNA"/>
</dbReference>
<dbReference type="Proteomes" id="UP000325286">
    <property type="component" value="Chromosome"/>
</dbReference>
<organism evidence="1 2">
    <name type="scientific">Roseimaritima ulvae</name>
    <dbReference type="NCBI Taxonomy" id="980254"/>
    <lineage>
        <taxon>Bacteria</taxon>
        <taxon>Pseudomonadati</taxon>
        <taxon>Planctomycetota</taxon>
        <taxon>Planctomycetia</taxon>
        <taxon>Pirellulales</taxon>
        <taxon>Pirellulaceae</taxon>
        <taxon>Roseimaritima</taxon>
    </lineage>
</organism>
<dbReference type="KEGG" id="rul:UC8_54890"/>
<dbReference type="AlphaFoldDB" id="A0A5B9QZT5"/>
<protein>
    <submittedName>
        <fullName evidence="1">Uncharacterized protein</fullName>
    </submittedName>
</protein>
<keyword evidence="2" id="KW-1185">Reference proteome</keyword>
<dbReference type="RefSeq" id="WP_068129812.1">
    <property type="nucleotide sequence ID" value="NZ_CP042914.1"/>
</dbReference>
<dbReference type="OrthoDB" id="9779761at2"/>
<gene>
    <name evidence="1" type="ORF">UC8_54890</name>
</gene>
<evidence type="ECO:0000313" key="2">
    <source>
        <dbReference type="Proteomes" id="UP000325286"/>
    </source>
</evidence>
<evidence type="ECO:0000313" key="1">
    <source>
        <dbReference type="EMBL" id="QEG43440.1"/>
    </source>
</evidence>
<sequence length="192" mass="21114">MQKTVLKSNAWKISPGKNAEDWDVFRTNGCIGIGWLTDYDYTDFKNIGDVMATLEAEHGVGTPGFGKGGAEMVWTFTNELHPGHIVVANKGYNDIVGVGLVTGDYLPPDNQDNPMQGDETTHRHHVRAVDWLVAKPVHIPGSRFSVQRTLGHLDSNQISLIVEAYLNSYPEDAGIRLQLDRLVAATDCRASP</sequence>
<reference evidence="1 2" key="1">
    <citation type="submission" date="2019-08" db="EMBL/GenBank/DDBJ databases">
        <title>Deep-cultivation of Planctomycetes and their phenomic and genomic characterization uncovers novel biology.</title>
        <authorList>
            <person name="Wiegand S."/>
            <person name="Jogler M."/>
            <person name="Boedeker C."/>
            <person name="Pinto D."/>
            <person name="Vollmers J."/>
            <person name="Rivas-Marin E."/>
            <person name="Kohn T."/>
            <person name="Peeters S.H."/>
            <person name="Heuer A."/>
            <person name="Rast P."/>
            <person name="Oberbeckmann S."/>
            <person name="Bunk B."/>
            <person name="Jeske O."/>
            <person name="Meyerdierks A."/>
            <person name="Storesund J.E."/>
            <person name="Kallscheuer N."/>
            <person name="Luecker S."/>
            <person name="Lage O.M."/>
            <person name="Pohl T."/>
            <person name="Merkel B.J."/>
            <person name="Hornburger P."/>
            <person name="Mueller R.-W."/>
            <person name="Bruemmer F."/>
            <person name="Labrenz M."/>
            <person name="Spormann A.M."/>
            <person name="Op den Camp H."/>
            <person name="Overmann J."/>
            <person name="Amann R."/>
            <person name="Jetten M.S.M."/>
            <person name="Mascher T."/>
            <person name="Medema M.H."/>
            <person name="Devos D.P."/>
            <person name="Kaster A.-K."/>
            <person name="Ovreas L."/>
            <person name="Rohde M."/>
            <person name="Galperin M.Y."/>
            <person name="Jogler C."/>
        </authorList>
    </citation>
    <scope>NUCLEOTIDE SEQUENCE [LARGE SCALE GENOMIC DNA]</scope>
    <source>
        <strain evidence="1 2">UC8</strain>
    </source>
</reference>
<name>A0A5B9QZT5_9BACT</name>
<proteinExistence type="predicted"/>
<accession>A0A5B9QZT5</accession>